<gene>
    <name evidence="3" type="ORF">ABVT11_08750</name>
</gene>
<dbReference type="InterPro" id="IPR005151">
    <property type="entry name" value="Tail-specific_protease"/>
</dbReference>
<evidence type="ECO:0000313" key="3">
    <source>
        <dbReference type="EMBL" id="MET1489914.1"/>
    </source>
</evidence>
<dbReference type="Proteomes" id="UP001548590">
    <property type="component" value="Unassembled WGS sequence"/>
</dbReference>
<evidence type="ECO:0000313" key="4">
    <source>
        <dbReference type="Proteomes" id="UP001548590"/>
    </source>
</evidence>
<feature type="domain" description="Tail specific protease" evidence="2">
    <location>
        <begin position="212"/>
        <end position="412"/>
    </location>
</feature>
<dbReference type="Pfam" id="PF03572">
    <property type="entry name" value="Peptidase_S41"/>
    <property type="match status" value="1"/>
</dbReference>
<dbReference type="SMART" id="SM00245">
    <property type="entry name" value="TSPc"/>
    <property type="match status" value="1"/>
</dbReference>
<dbReference type="EMBL" id="JBEWLZ010000004">
    <property type="protein sequence ID" value="MET1489914.1"/>
    <property type="molecule type" value="Genomic_DNA"/>
</dbReference>
<feature type="chain" id="PRO_5045178294" evidence="1">
    <location>
        <begin position="20"/>
        <end position="441"/>
    </location>
</feature>
<dbReference type="PANTHER" id="PTHR32060:SF30">
    <property type="entry name" value="CARBOXY-TERMINAL PROCESSING PROTEASE CTPA"/>
    <property type="match status" value="1"/>
</dbReference>
<dbReference type="SUPFAM" id="SSF52096">
    <property type="entry name" value="ClpP/crotonase"/>
    <property type="match status" value="1"/>
</dbReference>
<dbReference type="Gene3D" id="3.90.226.10">
    <property type="entry name" value="2-enoyl-CoA Hydratase, Chain A, domain 1"/>
    <property type="match status" value="1"/>
</dbReference>
<feature type="signal peptide" evidence="1">
    <location>
        <begin position="1"/>
        <end position="19"/>
    </location>
</feature>
<dbReference type="RefSeq" id="WP_345923235.1">
    <property type="nucleotide sequence ID" value="NZ_JBDIVF010000001.1"/>
</dbReference>
<reference evidence="3 4" key="1">
    <citation type="submission" date="2024-07" db="EMBL/GenBank/DDBJ databases">
        <title>Uliginosibacterium paludis KCTC:42655.</title>
        <authorList>
            <person name="Kim M.K."/>
        </authorList>
    </citation>
    <scope>NUCLEOTIDE SEQUENCE [LARGE SCALE GENOMIC DNA]</scope>
    <source>
        <strain evidence="3 4">KCTC 42655</strain>
    </source>
</reference>
<dbReference type="CDD" id="cd07562">
    <property type="entry name" value="Peptidase_S41_TRI"/>
    <property type="match status" value="1"/>
</dbReference>
<dbReference type="Pfam" id="PF14684">
    <property type="entry name" value="Tricorn_C1"/>
    <property type="match status" value="1"/>
</dbReference>
<evidence type="ECO:0000256" key="1">
    <source>
        <dbReference type="SAM" id="SignalP"/>
    </source>
</evidence>
<dbReference type="InterPro" id="IPR036034">
    <property type="entry name" value="PDZ_sf"/>
</dbReference>
<comment type="caution">
    <text evidence="3">The sequence shown here is derived from an EMBL/GenBank/DDBJ whole genome shotgun (WGS) entry which is preliminary data.</text>
</comment>
<keyword evidence="1" id="KW-0732">Signal</keyword>
<organism evidence="3 4">
    <name type="scientific">Uliginosibacterium paludis</name>
    <dbReference type="NCBI Taxonomy" id="1615952"/>
    <lineage>
        <taxon>Bacteria</taxon>
        <taxon>Pseudomonadati</taxon>
        <taxon>Pseudomonadota</taxon>
        <taxon>Betaproteobacteria</taxon>
        <taxon>Rhodocyclales</taxon>
        <taxon>Zoogloeaceae</taxon>
        <taxon>Uliginosibacterium</taxon>
    </lineage>
</organism>
<dbReference type="SUPFAM" id="SSF50156">
    <property type="entry name" value="PDZ domain-like"/>
    <property type="match status" value="1"/>
</dbReference>
<dbReference type="Gene3D" id="3.30.750.44">
    <property type="match status" value="1"/>
</dbReference>
<dbReference type="Gene3D" id="2.30.42.10">
    <property type="match status" value="1"/>
</dbReference>
<sequence length="441" mass="48522">MSWRLLICACCLLAGCASLDPWNLVGRHVVIGETPVGPLDVPAREKAFDFVWQTIDQRWLDPAMKGLDWQAVAERYRPRALAAPDDETFWRELDLMAAELADSHTRVESPRQYREIREFSGVSLGVRLFERAGEVRVGGVSVGSEAWMAGLRPGARMLRIEGDEALDWWRRALDQARPGSTPQTRIGHVNRLFNAGKPGDRVAISFERSDGSRFETWLMRRRFSSPPGVRAMKLGSGIGYLRFSGFEETIRSRTLAELEDLRDARGLILDLRDNGGGSVFFARALIEQFVSGEHRLAHVDTRNGKPVSLLFGLIDVLPSELVIQGRRDPLRQPLVILVNAGSASAAELVAASLQGLGRAHLVGETSCGCLLGYLGYAQIPGGGALAVSEFGYRLASGQQIEGHGLTPDEVIQPSLADLVSGRDPQYEAALRWLEESLTLAR</sequence>
<accession>A0ABV2CPS2</accession>
<protein>
    <submittedName>
        <fullName evidence="3">S41 family peptidase</fullName>
    </submittedName>
</protein>
<dbReference type="PROSITE" id="PS51257">
    <property type="entry name" value="PROKAR_LIPOPROTEIN"/>
    <property type="match status" value="1"/>
</dbReference>
<proteinExistence type="predicted"/>
<dbReference type="InterPro" id="IPR029045">
    <property type="entry name" value="ClpP/crotonase-like_dom_sf"/>
</dbReference>
<keyword evidence="4" id="KW-1185">Reference proteome</keyword>
<evidence type="ECO:0000259" key="2">
    <source>
        <dbReference type="SMART" id="SM00245"/>
    </source>
</evidence>
<dbReference type="PANTHER" id="PTHR32060">
    <property type="entry name" value="TAIL-SPECIFIC PROTEASE"/>
    <property type="match status" value="1"/>
</dbReference>
<name>A0ABV2CPS2_9RHOO</name>
<dbReference type="InterPro" id="IPR028204">
    <property type="entry name" value="Tricorn_C1"/>
</dbReference>